<evidence type="ECO:0000256" key="2">
    <source>
        <dbReference type="ARBA" id="ARBA00022448"/>
    </source>
</evidence>
<dbReference type="InterPro" id="IPR003439">
    <property type="entry name" value="ABC_transporter-like_ATP-bd"/>
</dbReference>
<keyword evidence="3" id="KW-0547">Nucleotide-binding</keyword>
<dbReference type="Gene3D" id="3.40.50.300">
    <property type="entry name" value="P-loop containing nucleotide triphosphate hydrolases"/>
    <property type="match status" value="1"/>
</dbReference>
<dbReference type="InterPro" id="IPR027417">
    <property type="entry name" value="P-loop_NTPase"/>
</dbReference>
<feature type="domain" description="ABC transporter" evidence="5">
    <location>
        <begin position="8"/>
        <end position="240"/>
    </location>
</feature>
<evidence type="ECO:0000256" key="3">
    <source>
        <dbReference type="ARBA" id="ARBA00022741"/>
    </source>
</evidence>
<dbReference type="GO" id="GO:0005524">
    <property type="term" value="F:ATP binding"/>
    <property type="evidence" value="ECO:0007669"/>
    <property type="project" value="UniProtKB-KW"/>
</dbReference>
<keyword evidence="2" id="KW-0813">Transport</keyword>
<evidence type="ECO:0000313" key="7">
    <source>
        <dbReference type="Proteomes" id="UP000001412"/>
    </source>
</evidence>
<reference evidence="6 7" key="1">
    <citation type="journal article" date="2003" name="Proc. Natl. Acad. Sci. U.S.A.">
        <title>The genome sequence of Clostridium tetani, the causative agent of tetanus disease.</title>
        <authorList>
            <person name="Brueggemann H."/>
            <person name="Baumer S."/>
            <person name="Fricke W.F."/>
            <person name="Wiezer A."/>
            <person name="Liesegang H."/>
            <person name="Decker I."/>
            <person name="Herzberg C."/>
            <person name="Martinez-Arias R."/>
            <person name="Merkl R."/>
            <person name="Henne A."/>
            <person name="Gottschalk G."/>
        </authorList>
    </citation>
    <scope>NUCLEOTIDE SEQUENCE [LARGE SCALE GENOMIC DNA]</scope>
    <source>
        <strain evidence="7">Massachusetts / E88</strain>
    </source>
</reference>
<dbReference type="Proteomes" id="UP000001412">
    <property type="component" value="Chromosome"/>
</dbReference>
<dbReference type="EMBL" id="AE015927">
    <property type="protein sequence ID" value="AAO36043.1"/>
    <property type="molecule type" value="Genomic_DNA"/>
</dbReference>
<dbReference type="KEGG" id="ctc:CTC_01486"/>
<keyword evidence="4 6" id="KW-0067">ATP-binding</keyword>
<comment type="similarity">
    <text evidence="1">Belongs to the ABC transporter superfamily.</text>
</comment>
<dbReference type="PANTHER" id="PTHR42711">
    <property type="entry name" value="ABC TRANSPORTER ATP-BINDING PROTEIN"/>
    <property type="match status" value="1"/>
</dbReference>
<evidence type="ECO:0000256" key="1">
    <source>
        <dbReference type="ARBA" id="ARBA00005417"/>
    </source>
</evidence>
<proteinExistence type="inferred from homology"/>
<evidence type="ECO:0000259" key="5">
    <source>
        <dbReference type="PROSITE" id="PS50893"/>
    </source>
</evidence>
<dbReference type="AlphaFoldDB" id="Q894P9"/>
<dbReference type="GO" id="GO:0016887">
    <property type="term" value="F:ATP hydrolysis activity"/>
    <property type="evidence" value="ECO:0007669"/>
    <property type="project" value="InterPro"/>
</dbReference>
<dbReference type="HOGENOM" id="CLU_000604_1_2_9"/>
<protein>
    <submittedName>
        <fullName evidence="6">Sodium export ATP-binding protein natA</fullName>
    </submittedName>
</protein>
<name>Q894P9_CLOTE</name>
<dbReference type="PROSITE" id="PS50893">
    <property type="entry name" value="ABC_TRANSPORTER_2"/>
    <property type="match status" value="1"/>
</dbReference>
<evidence type="ECO:0000313" key="6">
    <source>
        <dbReference type="EMBL" id="AAO36043.1"/>
    </source>
</evidence>
<dbReference type="SMART" id="SM00382">
    <property type="entry name" value="AAA"/>
    <property type="match status" value="1"/>
</dbReference>
<accession>Q894P9</accession>
<dbReference type="STRING" id="212717.CTC_01486"/>
<gene>
    <name evidence="6" type="primary">natA</name>
    <name evidence="6" type="ordered locus">CTC_01486</name>
</gene>
<dbReference type="InterPro" id="IPR050763">
    <property type="entry name" value="ABC_transporter_ATP-binding"/>
</dbReference>
<keyword evidence="7" id="KW-1185">Reference proteome</keyword>
<dbReference type="SUPFAM" id="SSF52540">
    <property type="entry name" value="P-loop containing nucleoside triphosphate hydrolases"/>
    <property type="match status" value="1"/>
</dbReference>
<evidence type="ECO:0000256" key="4">
    <source>
        <dbReference type="ARBA" id="ARBA00022840"/>
    </source>
</evidence>
<dbReference type="PANTHER" id="PTHR42711:SF5">
    <property type="entry name" value="ABC TRANSPORTER ATP-BINDING PROTEIN NATA"/>
    <property type="match status" value="1"/>
</dbReference>
<sequence length="245" mass="27438">MEGEKTMIEVKNLSKEFKKDVIAVDKINFRANDGEILGLLGENGAGKTTTLRMIATMLKITEGEVIVNGYDASKEPDKVRGEIGILFGGEVGLYDRLTARENIKYFAELNGMSKEEINKSIESLAKKLEMTEYLDRRVGKFSRGMKQKVAIARAIVHNPSVVLFDEPTIGLDVTSAKIVQDFILKCKSDGRCIIFSSHSIPEVEKLCDRIVIIHKGKIVEQGKLKELEDKYNNNIEEIFINLIGK</sequence>
<dbReference type="InterPro" id="IPR003593">
    <property type="entry name" value="AAA+_ATPase"/>
</dbReference>
<dbReference type="Pfam" id="PF00005">
    <property type="entry name" value="ABC_tran"/>
    <property type="match status" value="1"/>
</dbReference>
<organism evidence="6 7">
    <name type="scientific">Clostridium tetani (strain Massachusetts / E88)</name>
    <dbReference type="NCBI Taxonomy" id="212717"/>
    <lineage>
        <taxon>Bacteria</taxon>
        <taxon>Bacillati</taxon>
        <taxon>Bacillota</taxon>
        <taxon>Clostridia</taxon>
        <taxon>Eubacteriales</taxon>
        <taxon>Clostridiaceae</taxon>
        <taxon>Clostridium</taxon>
    </lineage>
</organism>